<organism evidence="7 8">
    <name type="scientific">Candidatus Sneabacter namystus</name>
    <dbReference type="NCBI Taxonomy" id="2601646"/>
    <lineage>
        <taxon>Bacteria</taxon>
        <taxon>Pseudomonadati</taxon>
        <taxon>Pseudomonadota</taxon>
        <taxon>Alphaproteobacteria</taxon>
        <taxon>Rickettsiales</taxon>
        <taxon>Rickettsiaceae</taxon>
        <taxon>Rickettsieae</taxon>
        <taxon>Candidatus Sneabacter</taxon>
    </lineage>
</organism>
<evidence type="ECO:0000256" key="3">
    <source>
        <dbReference type="ARBA" id="ARBA00022722"/>
    </source>
</evidence>
<dbReference type="Proteomes" id="UP000323844">
    <property type="component" value="Chromosome"/>
</dbReference>
<keyword evidence="5 6" id="KW-0269">Exonuclease</keyword>
<dbReference type="GO" id="GO:0006308">
    <property type="term" value="P:DNA catabolic process"/>
    <property type="evidence" value="ECO:0007669"/>
    <property type="project" value="UniProtKB-UniRule"/>
</dbReference>
<comment type="subunit">
    <text evidence="6">Heterooligomer composed of large and small subunits.</text>
</comment>
<keyword evidence="8" id="KW-1185">Reference proteome</keyword>
<dbReference type="InterPro" id="IPR037004">
    <property type="entry name" value="Exonuc_VII_ssu_sf"/>
</dbReference>
<dbReference type="RefSeq" id="WP_148951962.1">
    <property type="nucleotide sequence ID" value="NZ_CP043312.1"/>
</dbReference>
<dbReference type="PANTHER" id="PTHR34137">
    <property type="entry name" value="EXODEOXYRIBONUCLEASE 7 SMALL SUBUNIT"/>
    <property type="match status" value="1"/>
</dbReference>
<comment type="subcellular location">
    <subcellularLocation>
        <location evidence="6">Cytoplasm</location>
    </subcellularLocation>
</comment>
<accession>A0A5C0UJ12</accession>
<comment type="catalytic activity">
    <reaction evidence="6">
        <text>Exonucleolytic cleavage in either 5'- to 3'- or 3'- to 5'-direction to yield nucleoside 5'-phosphates.</text>
        <dbReference type="EC" id="3.1.11.6"/>
    </reaction>
</comment>
<evidence type="ECO:0000256" key="6">
    <source>
        <dbReference type="HAMAP-Rule" id="MF_00337"/>
    </source>
</evidence>
<comment type="function">
    <text evidence="6">Bidirectionally degrades single-stranded DNA into large acid-insoluble oligonucleotides, which are then degraded further into small acid-soluble oligonucleotides.</text>
</comment>
<keyword evidence="2 6" id="KW-0963">Cytoplasm</keyword>
<evidence type="ECO:0000313" key="8">
    <source>
        <dbReference type="Proteomes" id="UP000323844"/>
    </source>
</evidence>
<dbReference type="KEGG" id="snay:FZC37_01460"/>
<evidence type="ECO:0000313" key="7">
    <source>
        <dbReference type="EMBL" id="QEK39601.1"/>
    </source>
</evidence>
<protein>
    <recommendedName>
        <fullName evidence="6">Exodeoxyribonuclease 7 small subunit</fullName>
        <ecNumber evidence="6">3.1.11.6</ecNumber>
    </recommendedName>
    <alternativeName>
        <fullName evidence="6">Exodeoxyribonuclease VII small subunit</fullName>
        <shortName evidence="6">Exonuclease VII small subunit</shortName>
    </alternativeName>
</protein>
<dbReference type="AlphaFoldDB" id="A0A5C0UJ12"/>
<dbReference type="NCBIfam" id="TIGR01280">
    <property type="entry name" value="xseB"/>
    <property type="match status" value="1"/>
</dbReference>
<dbReference type="OrthoDB" id="9808145at2"/>
<gene>
    <name evidence="6 7" type="primary">xseB</name>
    <name evidence="7" type="ORF">FZC37_01460</name>
</gene>
<dbReference type="EMBL" id="CP043312">
    <property type="protein sequence ID" value="QEK39601.1"/>
    <property type="molecule type" value="Genomic_DNA"/>
</dbReference>
<keyword evidence="4 6" id="KW-0378">Hydrolase</keyword>
<dbReference type="HAMAP" id="MF_00337">
    <property type="entry name" value="Exonuc_7_S"/>
    <property type="match status" value="1"/>
</dbReference>
<sequence length="85" mass="9563">MVQNNDSNDISQLSFEDSMKALEKIVAKIDSGEGSLEEMVSSFEIAVKLHRHCTMKLEQARMKIEKVVNVQDKKVEVESMSCDDG</sequence>
<reference evidence="7 8" key="1">
    <citation type="submission" date="2019-08" db="EMBL/GenBank/DDBJ databases">
        <title>Highly reduced genomes of protist endosymbionts show evolutionary convergence.</title>
        <authorList>
            <person name="George E."/>
            <person name="Husnik F."/>
            <person name="Tashyreva D."/>
            <person name="Prokopchuk G."/>
            <person name="Horak A."/>
            <person name="Kwong W.K."/>
            <person name="Lukes J."/>
            <person name="Keeling P.J."/>
        </authorList>
    </citation>
    <scope>NUCLEOTIDE SEQUENCE [LARGE SCALE GENOMIC DNA]</scope>
    <source>
        <strain evidence="7">1621</strain>
    </source>
</reference>
<evidence type="ECO:0000256" key="4">
    <source>
        <dbReference type="ARBA" id="ARBA00022801"/>
    </source>
</evidence>
<dbReference type="GO" id="GO:0008855">
    <property type="term" value="F:exodeoxyribonuclease VII activity"/>
    <property type="evidence" value="ECO:0007669"/>
    <property type="project" value="UniProtKB-UniRule"/>
</dbReference>
<dbReference type="EC" id="3.1.11.6" evidence="6"/>
<dbReference type="GO" id="GO:0005829">
    <property type="term" value="C:cytosol"/>
    <property type="evidence" value="ECO:0007669"/>
    <property type="project" value="TreeGrafter"/>
</dbReference>
<dbReference type="Pfam" id="PF02609">
    <property type="entry name" value="Exonuc_VII_S"/>
    <property type="match status" value="1"/>
</dbReference>
<keyword evidence="3 6" id="KW-0540">Nuclease</keyword>
<comment type="similarity">
    <text evidence="1 6">Belongs to the XseB family.</text>
</comment>
<evidence type="ECO:0000256" key="2">
    <source>
        <dbReference type="ARBA" id="ARBA00022490"/>
    </source>
</evidence>
<evidence type="ECO:0000256" key="1">
    <source>
        <dbReference type="ARBA" id="ARBA00009998"/>
    </source>
</evidence>
<dbReference type="InterPro" id="IPR003761">
    <property type="entry name" value="Exonuc_VII_S"/>
</dbReference>
<evidence type="ECO:0000256" key="5">
    <source>
        <dbReference type="ARBA" id="ARBA00022839"/>
    </source>
</evidence>
<dbReference type="Gene3D" id="1.10.287.1040">
    <property type="entry name" value="Exonuclease VII, small subunit"/>
    <property type="match status" value="1"/>
</dbReference>
<dbReference type="GO" id="GO:0009318">
    <property type="term" value="C:exodeoxyribonuclease VII complex"/>
    <property type="evidence" value="ECO:0007669"/>
    <property type="project" value="UniProtKB-UniRule"/>
</dbReference>
<dbReference type="PANTHER" id="PTHR34137:SF1">
    <property type="entry name" value="EXODEOXYRIBONUCLEASE 7 SMALL SUBUNIT"/>
    <property type="match status" value="1"/>
</dbReference>
<name>A0A5C0UJ12_9RICK</name>
<dbReference type="SUPFAM" id="SSF116842">
    <property type="entry name" value="XseB-like"/>
    <property type="match status" value="1"/>
</dbReference>
<proteinExistence type="inferred from homology"/>